<accession>A0ABN0UFZ7</accession>
<comment type="caution">
    <text evidence="2">The sequence shown here is derived from an EMBL/GenBank/DDBJ whole genome shotgun (WGS) entry which is preliminary data.</text>
</comment>
<reference evidence="2 3" key="1">
    <citation type="journal article" date="2019" name="Int. J. Syst. Evol. Microbiol.">
        <title>The Global Catalogue of Microorganisms (GCM) 10K type strain sequencing project: providing services to taxonomists for standard genome sequencing and annotation.</title>
        <authorList>
            <consortium name="The Broad Institute Genomics Platform"/>
            <consortium name="The Broad Institute Genome Sequencing Center for Infectious Disease"/>
            <person name="Wu L."/>
            <person name="Ma J."/>
        </authorList>
    </citation>
    <scope>NUCLEOTIDE SEQUENCE [LARGE SCALE GENOMIC DNA]</scope>
    <source>
        <strain evidence="2 3">JCM 3380</strain>
    </source>
</reference>
<gene>
    <name evidence="2" type="ORF">GCM10010492_56500</name>
</gene>
<dbReference type="EMBL" id="BAAABU010000017">
    <property type="protein sequence ID" value="GAA0249209.1"/>
    <property type="molecule type" value="Genomic_DNA"/>
</dbReference>
<feature type="compositionally biased region" description="Basic and acidic residues" evidence="1">
    <location>
        <begin position="61"/>
        <end position="70"/>
    </location>
</feature>
<organism evidence="2 3">
    <name type="scientific">Saccharothrix mutabilis subsp. mutabilis</name>
    <dbReference type="NCBI Taxonomy" id="66855"/>
    <lineage>
        <taxon>Bacteria</taxon>
        <taxon>Bacillati</taxon>
        <taxon>Actinomycetota</taxon>
        <taxon>Actinomycetes</taxon>
        <taxon>Pseudonocardiales</taxon>
        <taxon>Pseudonocardiaceae</taxon>
        <taxon>Saccharothrix</taxon>
    </lineage>
</organism>
<sequence length="101" mass="10557">MLTGSRQSPGLGDCDTAYTHSPPNTRTTTPTTAIPILATNPNLPSHTARRPAARPGPTTIDHGRAVDARHRTGVASPIEVGAARSRGKAFTPLTSVNRPNP</sequence>
<feature type="compositionally biased region" description="Polar residues" evidence="1">
    <location>
        <begin position="92"/>
        <end position="101"/>
    </location>
</feature>
<protein>
    <submittedName>
        <fullName evidence="2">Uncharacterized protein</fullName>
    </submittedName>
</protein>
<evidence type="ECO:0000256" key="1">
    <source>
        <dbReference type="SAM" id="MobiDB-lite"/>
    </source>
</evidence>
<dbReference type="Proteomes" id="UP001500416">
    <property type="component" value="Unassembled WGS sequence"/>
</dbReference>
<evidence type="ECO:0000313" key="3">
    <source>
        <dbReference type="Proteomes" id="UP001500416"/>
    </source>
</evidence>
<proteinExistence type="predicted"/>
<evidence type="ECO:0000313" key="2">
    <source>
        <dbReference type="EMBL" id="GAA0249209.1"/>
    </source>
</evidence>
<feature type="region of interest" description="Disordered" evidence="1">
    <location>
        <begin position="1"/>
        <end position="101"/>
    </location>
</feature>
<keyword evidence="3" id="KW-1185">Reference proteome</keyword>
<feature type="compositionally biased region" description="Low complexity" evidence="1">
    <location>
        <begin position="22"/>
        <end position="41"/>
    </location>
</feature>
<name>A0ABN0UFZ7_9PSEU</name>